<evidence type="ECO:0000256" key="11">
    <source>
        <dbReference type="HAMAP-Rule" id="MF_01020"/>
    </source>
</evidence>
<dbReference type="PANTHER" id="PTHR42945:SF9">
    <property type="entry name" value="HISTIDINE BIOSYNTHESIS BIFUNCTIONAL PROTEIN HISIE"/>
    <property type="match status" value="1"/>
</dbReference>
<gene>
    <name evidence="11" type="primary">hisE</name>
    <name evidence="12" type="ORF">GBZ48_30105</name>
</gene>
<dbReference type="CDD" id="cd11534">
    <property type="entry name" value="NTP-PPase_HisIE_like"/>
    <property type="match status" value="1"/>
</dbReference>
<keyword evidence="6 11" id="KW-0028">Amino-acid biosynthesis</keyword>
<reference evidence="12 13" key="1">
    <citation type="submission" date="2019-10" db="EMBL/GenBank/DDBJ databases">
        <title>Genome sequence of Azospirillum melinis.</title>
        <authorList>
            <person name="Ambrosini A."/>
            <person name="Sant'Anna F.H."/>
            <person name="Cassan F.D."/>
            <person name="Souza E.M."/>
            <person name="Passaglia L.M.P."/>
        </authorList>
    </citation>
    <scope>NUCLEOTIDE SEQUENCE [LARGE SCALE GENOMIC DNA]</scope>
    <source>
        <strain evidence="12 13">TMCY0552</strain>
    </source>
</reference>
<evidence type="ECO:0000256" key="9">
    <source>
        <dbReference type="ARBA" id="ARBA00022840"/>
    </source>
</evidence>
<dbReference type="EC" id="3.6.1.31" evidence="11"/>
<organism evidence="12 13">
    <name type="scientific">Azospirillum melinis</name>
    <dbReference type="NCBI Taxonomy" id="328839"/>
    <lineage>
        <taxon>Bacteria</taxon>
        <taxon>Pseudomonadati</taxon>
        <taxon>Pseudomonadota</taxon>
        <taxon>Alphaproteobacteria</taxon>
        <taxon>Rhodospirillales</taxon>
        <taxon>Azospirillaceae</taxon>
        <taxon>Azospirillum</taxon>
    </lineage>
</organism>
<evidence type="ECO:0000256" key="5">
    <source>
        <dbReference type="ARBA" id="ARBA00022490"/>
    </source>
</evidence>
<dbReference type="NCBIfam" id="TIGR03188">
    <property type="entry name" value="histidine_hisI"/>
    <property type="match status" value="1"/>
</dbReference>
<dbReference type="NCBIfam" id="NF001611">
    <property type="entry name" value="PRK00400.1-3"/>
    <property type="match status" value="1"/>
</dbReference>
<dbReference type="RefSeq" id="WP_246307558.1">
    <property type="nucleotide sequence ID" value="NZ_JAGINN010000005.1"/>
</dbReference>
<comment type="subcellular location">
    <subcellularLocation>
        <location evidence="2 11">Cytoplasm</location>
    </subcellularLocation>
</comment>
<evidence type="ECO:0000256" key="7">
    <source>
        <dbReference type="ARBA" id="ARBA00022741"/>
    </source>
</evidence>
<dbReference type="SUPFAM" id="SSF101386">
    <property type="entry name" value="all-alpha NTP pyrophosphatases"/>
    <property type="match status" value="1"/>
</dbReference>
<dbReference type="PANTHER" id="PTHR42945">
    <property type="entry name" value="HISTIDINE BIOSYNTHESIS BIFUNCTIONAL PROTEIN"/>
    <property type="match status" value="1"/>
</dbReference>
<evidence type="ECO:0000256" key="8">
    <source>
        <dbReference type="ARBA" id="ARBA00022801"/>
    </source>
</evidence>
<evidence type="ECO:0000256" key="4">
    <source>
        <dbReference type="ARBA" id="ARBA00009392"/>
    </source>
</evidence>
<evidence type="ECO:0000256" key="6">
    <source>
        <dbReference type="ARBA" id="ARBA00022605"/>
    </source>
</evidence>
<keyword evidence="13" id="KW-1185">Reference proteome</keyword>
<evidence type="ECO:0000256" key="10">
    <source>
        <dbReference type="ARBA" id="ARBA00023102"/>
    </source>
</evidence>
<comment type="similarity">
    <text evidence="4 11">Belongs to the PRA-PH family.</text>
</comment>
<evidence type="ECO:0000313" key="13">
    <source>
        <dbReference type="Proteomes" id="UP000605086"/>
    </source>
</evidence>
<dbReference type="InterPro" id="IPR021130">
    <property type="entry name" value="PRib-ATP_PPHydrolase-like"/>
</dbReference>
<name>A0ABX2KIQ6_9PROT</name>
<dbReference type="Proteomes" id="UP000605086">
    <property type="component" value="Unassembled WGS sequence"/>
</dbReference>
<dbReference type="EMBL" id="WHOS01000064">
    <property type="protein sequence ID" value="NUB03480.1"/>
    <property type="molecule type" value="Genomic_DNA"/>
</dbReference>
<comment type="catalytic activity">
    <reaction evidence="1 11">
        <text>1-(5-phospho-beta-D-ribosyl)-ATP + H2O = 1-(5-phospho-beta-D-ribosyl)-5'-AMP + diphosphate + H(+)</text>
        <dbReference type="Rhea" id="RHEA:22828"/>
        <dbReference type="ChEBI" id="CHEBI:15377"/>
        <dbReference type="ChEBI" id="CHEBI:15378"/>
        <dbReference type="ChEBI" id="CHEBI:33019"/>
        <dbReference type="ChEBI" id="CHEBI:59457"/>
        <dbReference type="ChEBI" id="CHEBI:73183"/>
        <dbReference type="EC" id="3.6.1.31"/>
    </reaction>
</comment>
<keyword evidence="8 11" id="KW-0378">Hydrolase</keyword>
<dbReference type="Gene3D" id="1.10.287.1080">
    <property type="entry name" value="MazG-like"/>
    <property type="match status" value="1"/>
</dbReference>
<dbReference type="NCBIfam" id="NF001613">
    <property type="entry name" value="PRK00400.1-5"/>
    <property type="match status" value="1"/>
</dbReference>
<protein>
    <recommendedName>
        <fullName evidence="11">Phosphoribosyl-ATP pyrophosphatase</fullName>
        <shortName evidence="11">PRA-PH</shortName>
        <ecNumber evidence="11">3.6.1.31</ecNumber>
    </recommendedName>
</protein>
<dbReference type="InterPro" id="IPR008179">
    <property type="entry name" value="HisE"/>
</dbReference>
<accession>A0ABX2KIQ6</accession>
<evidence type="ECO:0000256" key="1">
    <source>
        <dbReference type="ARBA" id="ARBA00001460"/>
    </source>
</evidence>
<keyword evidence="7 11" id="KW-0547">Nucleotide-binding</keyword>
<evidence type="ECO:0000256" key="2">
    <source>
        <dbReference type="ARBA" id="ARBA00004496"/>
    </source>
</evidence>
<dbReference type="Pfam" id="PF01503">
    <property type="entry name" value="PRA-PH"/>
    <property type="match status" value="1"/>
</dbReference>
<proteinExistence type="inferred from homology"/>
<keyword evidence="5 11" id="KW-0963">Cytoplasm</keyword>
<evidence type="ECO:0000313" key="12">
    <source>
        <dbReference type="EMBL" id="NUB03480.1"/>
    </source>
</evidence>
<keyword evidence="10 11" id="KW-0368">Histidine biosynthesis</keyword>
<evidence type="ECO:0000256" key="3">
    <source>
        <dbReference type="ARBA" id="ARBA00005204"/>
    </source>
</evidence>
<comment type="pathway">
    <text evidence="3 11">Amino-acid biosynthesis; L-histidine biosynthesis; L-histidine from 5-phospho-alpha-D-ribose 1-diphosphate: step 2/9.</text>
</comment>
<keyword evidence="9 11" id="KW-0067">ATP-binding</keyword>
<dbReference type="GO" id="GO:0004636">
    <property type="term" value="F:phosphoribosyl-ATP diphosphatase activity"/>
    <property type="evidence" value="ECO:0007669"/>
    <property type="project" value="UniProtKB-EC"/>
</dbReference>
<dbReference type="HAMAP" id="MF_01020">
    <property type="entry name" value="HisE"/>
    <property type="match status" value="1"/>
</dbReference>
<comment type="caution">
    <text evidence="12">The sequence shown here is derived from an EMBL/GenBank/DDBJ whole genome shotgun (WGS) entry which is preliminary data.</text>
</comment>
<sequence>MGDKKAAEKAVEKAAEKVQALPSATPSAEVLDRLFVTVQARKGADPETSYTAKLYSRGTAKIAQKVGEEAVEAILEAVRGDKAALAAESADLLYHLLVLWADLGLDPAEVWSRLAQREGTSGIDEKKSRKA</sequence>